<dbReference type="Proteomes" id="UP000553459">
    <property type="component" value="Unassembled WGS sequence"/>
</dbReference>
<accession>A0A845PV50</accession>
<feature type="signal peptide" evidence="2">
    <location>
        <begin position="1"/>
        <end position="20"/>
    </location>
</feature>
<dbReference type="AlphaFoldDB" id="A0A845PV50"/>
<protein>
    <submittedName>
        <fullName evidence="3">Uncharacterized protein</fullName>
    </submittedName>
</protein>
<evidence type="ECO:0000313" key="4">
    <source>
        <dbReference type="Proteomes" id="UP000553459"/>
    </source>
</evidence>
<dbReference type="EMBL" id="JAAABJ010000264">
    <property type="protein sequence ID" value="NAW50357.1"/>
    <property type="molecule type" value="Genomic_DNA"/>
</dbReference>
<gene>
    <name evidence="3" type="ORF">GNY06_02775</name>
</gene>
<proteinExistence type="predicted"/>
<comment type="caution">
    <text evidence="3">The sequence shown here is derived from an EMBL/GenBank/DDBJ whole genome shotgun (WGS) entry which is preliminary data.</text>
</comment>
<feature type="region of interest" description="Disordered" evidence="1">
    <location>
        <begin position="19"/>
        <end position="86"/>
    </location>
</feature>
<reference evidence="3 4" key="1">
    <citation type="submission" date="2019-11" db="EMBL/GenBank/DDBJ databases">
        <title>Characterization of Elizabethkingia argenteiflava sp. nov., isolated from inner surface of Soybean Pods.</title>
        <authorList>
            <person name="Mo S."/>
        </authorList>
    </citation>
    <scope>NUCLEOTIDE SEQUENCE [LARGE SCALE GENOMIC DNA]</scope>
    <source>
        <strain evidence="3 4">YB22</strain>
    </source>
</reference>
<feature type="chain" id="PRO_5032283034" evidence="2">
    <location>
        <begin position="21"/>
        <end position="86"/>
    </location>
</feature>
<organism evidence="3 4">
    <name type="scientific">Elizabethkingia argenteiflava</name>
    <dbReference type="NCBI Taxonomy" id="2681556"/>
    <lineage>
        <taxon>Bacteria</taxon>
        <taxon>Pseudomonadati</taxon>
        <taxon>Bacteroidota</taxon>
        <taxon>Flavobacteriia</taxon>
        <taxon>Flavobacteriales</taxon>
        <taxon>Weeksellaceae</taxon>
        <taxon>Elizabethkingia</taxon>
    </lineage>
</organism>
<feature type="compositionally biased region" description="Basic and acidic residues" evidence="1">
    <location>
        <begin position="42"/>
        <end position="52"/>
    </location>
</feature>
<evidence type="ECO:0000256" key="2">
    <source>
        <dbReference type="SAM" id="SignalP"/>
    </source>
</evidence>
<dbReference type="RefSeq" id="WP_166518708.1">
    <property type="nucleotide sequence ID" value="NZ_JAAABJ010000264.1"/>
</dbReference>
<evidence type="ECO:0000256" key="1">
    <source>
        <dbReference type="SAM" id="MobiDB-lite"/>
    </source>
</evidence>
<sequence>MKKLFFSALLLGLGTGATFAQETNQNSGKSKPDESASVSPKEITDAKSKKSSEAGISPRVKKEDEQSATHHQKATGQRRSPGIHRY</sequence>
<keyword evidence="2" id="KW-0732">Signal</keyword>
<keyword evidence="4" id="KW-1185">Reference proteome</keyword>
<evidence type="ECO:0000313" key="3">
    <source>
        <dbReference type="EMBL" id="NAW50357.1"/>
    </source>
</evidence>
<name>A0A845PV50_9FLAO</name>